<evidence type="ECO:0000256" key="2">
    <source>
        <dbReference type="ARBA" id="ARBA00022884"/>
    </source>
</evidence>
<evidence type="ECO:0000259" key="6">
    <source>
        <dbReference type="PROSITE" id="PS50137"/>
    </source>
</evidence>
<dbReference type="SMART" id="SM00358">
    <property type="entry name" value="DSRM"/>
    <property type="match status" value="2"/>
</dbReference>
<dbReference type="EMBL" id="BQKI01000072">
    <property type="protein sequence ID" value="GJN16422.1"/>
    <property type="molecule type" value="Genomic_DNA"/>
</dbReference>
<evidence type="ECO:0000313" key="8">
    <source>
        <dbReference type="Proteomes" id="UP001054889"/>
    </source>
</evidence>
<dbReference type="AlphaFoldDB" id="A0AAV5E1S4"/>
<feature type="domain" description="DRBM" evidence="6">
    <location>
        <begin position="29"/>
        <end position="98"/>
    </location>
</feature>
<dbReference type="PANTHER" id="PTHR46031">
    <property type="match status" value="1"/>
</dbReference>
<dbReference type="InterPro" id="IPR014720">
    <property type="entry name" value="dsRBD_dom"/>
</dbReference>
<comment type="function">
    <text evidence="3">Binds double-stranded RNA.</text>
</comment>
<dbReference type="Proteomes" id="UP001054889">
    <property type="component" value="Unassembled WGS sequence"/>
</dbReference>
<keyword evidence="1" id="KW-0677">Repeat</keyword>
<dbReference type="Gene3D" id="3.30.160.20">
    <property type="match status" value="2"/>
</dbReference>
<feature type="compositionally biased region" description="Basic and acidic residues" evidence="5">
    <location>
        <begin position="269"/>
        <end position="279"/>
    </location>
</feature>
<name>A0AAV5E1S4_ELECO</name>
<organism evidence="7 8">
    <name type="scientific">Eleusine coracana subsp. coracana</name>
    <dbReference type="NCBI Taxonomy" id="191504"/>
    <lineage>
        <taxon>Eukaryota</taxon>
        <taxon>Viridiplantae</taxon>
        <taxon>Streptophyta</taxon>
        <taxon>Embryophyta</taxon>
        <taxon>Tracheophyta</taxon>
        <taxon>Spermatophyta</taxon>
        <taxon>Magnoliopsida</taxon>
        <taxon>Liliopsida</taxon>
        <taxon>Poales</taxon>
        <taxon>Poaceae</taxon>
        <taxon>PACMAD clade</taxon>
        <taxon>Chloridoideae</taxon>
        <taxon>Cynodonteae</taxon>
        <taxon>Eleusininae</taxon>
        <taxon>Eleusine</taxon>
    </lineage>
</organism>
<feature type="region of interest" description="Disordered" evidence="5">
    <location>
        <begin position="248"/>
        <end position="279"/>
    </location>
</feature>
<evidence type="ECO:0000256" key="5">
    <source>
        <dbReference type="SAM" id="MobiDB-lite"/>
    </source>
</evidence>
<evidence type="ECO:0000313" key="7">
    <source>
        <dbReference type="EMBL" id="GJN16422.1"/>
    </source>
</evidence>
<dbReference type="SUPFAM" id="SSF54768">
    <property type="entry name" value="dsRNA-binding domain-like"/>
    <property type="match status" value="2"/>
</dbReference>
<evidence type="ECO:0000256" key="4">
    <source>
        <dbReference type="PROSITE-ProRule" id="PRU00266"/>
    </source>
</evidence>
<feature type="domain" description="DRBM" evidence="6">
    <location>
        <begin position="184"/>
        <end position="220"/>
    </location>
</feature>
<dbReference type="PANTHER" id="PTHR46031:SF37">
    <property type="entry name" value="DRBM DOMAIN-CONTAINING PROTEIN"/>
    <property type="match status" value="1"/>
</dbReference>
<reference evidence="7" key="1">
    <citation type="journal article" date="2018" name="DNA Res.">
        <title>Multiple hybrid de novo genome assembly of finger millet, an orphan allotetraploid crop.</title>
        <authorList>
            <person name="Hatakeyama M."/>
            <person name="Aluri S."/>
            <person name="Balachadran M.T."/>
            <person name="Sivarajan S.R."/>
            <person name="Patrignani A."/>
            <person name="Gruter S."/>
            <person name="Poveda L."/>
            <person name="Shimizu-Inatsugi R."/>
            <person name="Baeten J."/>
            <person name="Francoijs K.J."/>
            <person name="Nataraja K.N."/>
            <person name="Reddy Y.A.N."/>
            <person name="Phadnis S."/>
            <person name="Ravikumar R.L."/>
            <person name="Schlapbach R."/>
            <person name="Sreeman S.M."/>
            <person name="Shimizu K.K."/>
        </authorList>
    </citation>
    <scope>NUCLEOTIDE SEQUENCE</scope>
</reference>
<evidence type="ECO:0000256" key="1">
    <source>
        <dbReference type="ARBA" id="ARBA00022737"/>
    </source>
</evidence>
<accession>A0AAV5E1S4</accession>
<sequence length="279" mass="30649">MAATASDSATSSSSAAAPALARPIPAHHMHKNRLQEFSQKTHKKLPIYKIENEGEDHLPKFKCTVEVCGQIFSSTQSFRRRKEAEQDAARVACETLIPRENGDVKEVFELIDRIVKLVLHEALDGNSGCIQEFVSDHTVPISRCSGSDIILFSVLHVYVLGFHITNTAWPSYSVARQDKPMTLFVASVVFDGSTYTGEAATSKKEAEQKAAYAAVKSILGEQDHVAPESQDQSTLLMTVQEHKIVPVVDPSVNPSTKAATHSRKRKGRGSGEERVVKEH</sequence>
<comment type="caution">
    <text evidence="7">The sequence shown here is derived from an EMBL/GenBank/DDBJ whole genome shotgun (WGS) entry which is preliminary data.</text>
</comment>
<gene>
    <name evidence="7" type="primary">gb03407</name>
    <name evidence="7" type="ORF">PR202_gb03407</name>
</gene>
<keyword evidence="2 4" id="KW-0694">RNA-binding</keyword>
<protein>
    <recommendedName>
        <fullName evidence="6">DRBM domain-containing protein</fullName>
    </recommendedName>
</protein>
<reference evidence="7" key="2">
    <citation type="submission" date="2021-12" db="EMBL/GenBank/DDBJ databases">
        <title>Resequencing data analysis of finger millet.</title>
        <authorList>
            <person name="Hatakeyama M."/>
            <person name="Aluri S."/>
            <person name="Balachadran M.T."/>
            <person name="Sivarajan S.R."/>
            <person name="Poveda L."/>
            <person name="Shimizu-Inatsugi R."/>
            <person name="Schlapbach R."/>
            <person name="Sreeman S.M."/>
            <person name="Shimizu K.K."/>
        </authorList>
    </citation>
    <scope>NUCLEOTIDE SEQUENCE</scope>
</reference>
<evidence type="ECO:0000256" key="3">
    <source>
        <dbReference type="ARBA" id="ARBA00037597"/>
    </source>
</evidence>
<proteinExistence type="predicted"/>
<dbReference type="GO" id="GO:0003723">
    <property type="term" value="F:RNA binding"/>
    <property type="evidence" value="ECO:0007669"/>
    <property type="project" value="UniProtKB-UniRule"/>
</dbReference>
<dbReference type="Pfam" id="PF00035">
    <property type="entry name" value="dsrm"/>
    <property type="match status" value="2"/>
</dbReference>
<dbReference type="PROSITE" id="PS50137">
    <property type="entry name" value="DS_RBD"/>
    <property type="match status" value="2"/>
</dbReference>
<keyword evidence="8" id="KW-1185">Reference proteome</keyword>